<dbReference type="InterPro" id="IPR003593">
    <property type="entry name" value="AAA+_ATPase"/>
</dbReference>
<keyword evidence="3" id="KW-1185">Reference proteome</keyword>
<feature type="domain" description="AAA+ ATPase" evidence="1">
    <location>
        <begin position="202"/>
        <end position="396"/>
    </location>
</feature>
<accession>A0A9J7BHJ6</accession>
<name>A0A9J7BHJ6_9BACT</name>
<dbReference type="RefSeq" id="WP_260790988.1">
    <property type="nucleotide sequence ID" value="NZ_CP093313.1"/>
</dbReference>
<evidence type="ECO:0000313" key="3">
    <source>
        <dbReference type="Proteomes" id="UP001059380"/>
    </source>
</evidence>
<dbReference type="InterPro" id="IPR027417">
    <property type="entry name" value="P-loop_NTPase"/>
</dbReference>
<protein>
    <recommendedName>
        <fullName evidence="1">AAA+ ATPase domain-containing protein</fullName>
    </recommendedName>
</protein>
<dbReference type="Proteomes" id="UP001059380">
    <property type="component" value="Chromosome"/>
</dbReference>
<organism evidence="2 3">
    <name type="scientific">Occallatibacter riparius</name>
    <dbReference type="NCBI Taxonomy" id="1002689"/>
    <lineage>
        <taxon>Bacteria</taxon>
        <taxon>Pseudomonadati</taxon>
        <taxon>Acidobacteriota</taxon>
        <taxon>Terriglobia</taxon>
        <taxon>Terriglobales</taxon>
        <taxon>Acidobacteriaceae</taxon>
        <taxon>Occallatibacter</taxon>
    </lineage>
</organism>
<proteinExistence type="predicted"/>
<evidence type="ECO:0000259" key="1">
    <source>
        <dbReference type="SMART" id="SM00382"/>
    </source>
</evidence>
<dbReference type="SUPFAM" id="SSF52540">
    <property type="entry name" value="P-loop containing nucleoside triphosphate hydrolases"/>
    <property type="match status" value="1"/>
</dbReference>
<sequence length="491" mass="55347">MRLGDLLVRARRVTTEDVERALEFGRENGGRLGENLVAIGAIDQRTLSSFINRIPVEPQSIAATGIDESELVDLLLKNIFVGRLETVRQFIDSIKLPYHIVADLVQTAVDRIYLQTLGRRASDNLLDMAYMFTDTGRKTALAALERSRYSGAAPVTIEAYTDQVNAQKPTNEVVTMARIKEALGSLEMAPDVIEQAGPALNSGRAILMYGPPGNGKTTVSLRFASVFQDVIHIPYAIAIEGQIIRLFDPSVHLQVAPAGIGQESESFIRMSEPDLRWVPCKRPFIIVGGELTLEMLDLRWDHVGLYYEAPLHMKALGGCLLVDDFGRQLVSPTNLLNRWIVPLESRFDFLKLNSGKSFKMPFEELVIFSTNLDPEDLMDPAFLRRLPYKIEVGGPEVGRYYRIFQNECAQHGLELTEETFRYIVDRITIDKGLELAAYQPKFIVDQIVATCRFMEQPPRMESRYIDYALDNLRVKRPTDTPRQRSTAAQVH</sequence>
<reference evidence="2" key="1">
    <citation type="submission" date="2021-04" db="EMBL/GenBank/DDBJ databases">
        <title>Phylogenetic analysis of Acidobacteriaceae.</title>
        <authorList>
            <person name="Qiu L."/>
            <person name="Zhang Q."/>
        </authorList>
    </citation>
    <scope>NUCLEOTIDE SEQUENCE</scope>
    <source>
        <strain evidence="2">DSM 25168</strain>
    </source>
</reference>
<dbReference type="EMBL" id="CP093313">
    <property type="protein sequence ID" value="UWZ81985.1"/>
    <property type="molecule type" value="Genomic_DNA"/>
</dbReference>
<dbReference type="SMART" id="SM00382">
    <property type="entry name" value="AAA"/>
    <property type="match status" value="1"/>
</dbReference>
<dbReference type="KEGG" id="orp:MOP44_15540"/>
<dbReference type="Gene3D" id="3.40.50.300">
    <property type="entry name" value="P-loop containing nucleotide triphosphate hydrolases"/>
    <property type="match status" value="1"/>
</dbReference>
<gene>
    <name evidence="2" type="ORF">MOP44_15540</name>
</gene>
<evidence type="ECO:0000313" key="2">
    <source>
        <dbReference type="EMBL" id="UWZ81985.1"/>
    </source>
</evidence>
<dbReference type="SUPFAM" id="SSF160246">
    <property type="entry name" value="EspE N-terminal domain-like"/>
    <property type="match status" value="1"/>
</dbReference>
<dbReference type="AlphaFoldDB" id="A0A9J7BHJ6"/>
<dbReference type="InterPro" id="IPR037257">
    <property type="entry name" value="T2SS_E_N_sf"/>
</dbReference>